<gene>
    <name evidence="8" type="ORF">SAMN05444380_11767</name>
</gene>
<sequence>MVLLAFIFGEGKMAKAQKKEIEKIPEVEALLKKMTLEEKVGQMAQVTIDVLTVGNSVYHTAEPVKLDRDMLHKAIVDYKIGSVLNTPNGKARTLEEWNYIISSIQEMAVNETRLGIPILYGVDAIHGTTYTAGATFFPQQIGMAATWNRELVRKAGEITAYETRASAIPWNFSPVLDMGRDPRWPRMWETFGEDVYLTSQLGIELVKGYEGDNNDVSNPYHVAACLKHYLGYGTPVSGKDRTPALIPDIELRERHLPPFKAAIEAGAHSVMVNSGIINGVPVHASYKILTEILKNELGFEGVVVTDWKDIENLHERDRVAHTQKEAVKLAINAGIDMSMIPYNFKFCDYLIELVNEGEVPMSRIDDAVRRILNMKYKLGLFDTPVTNYKDYPKFGSKEFEDVARQCASESITLLKNEDDILPLSKDVKILVTGPNANSMRPLNGGWTYSWQGDKVDQFAGRYYTILEALREKLGAENVVYVPGVEYKMDGKYWEEIPGDIDAVVKAAENVDFILLALGENSYTEKPGDLHDLSLSENQLELAQKVIETGKPVIVVLNEGRPRIIRDIVPKVKGILQAYLPGNFGGLAIADVIFGDVNPSGKLPYTYPMYVNTLVTYDHKPSEHQARMAGMYDYESDFAIQFPFGFGLSYTTFQYSDLTLSSKQLKSNQTLTVSVKVTNTGDRPGKEVVQLFTSDRYASITPDVKRLRRFNKIFLQPGETKTVSFSLTPNDLAFINDKLQTVTEPGEFEVLVGDLKATFEYVE</sequence>
<dbReference type="Pfam" id="PF01915">
    <property type="entry name" value="Glyco_hydro_3_C"/>
    <property type="match status" value="1"/>
</dbReference>
<keyword evidence="4" id="KW-0732">Signal</keyword>
<dbReference type="PRINTS" id="PR00133">
    <property type="entry name" value="GLHYDRLASE3"/>
</dbReference>
<dbReference type="EMBL" id="FONA01000017">
    <property type="protein sequence ID" value="SFE73916.1"/>
    <property type="molecule type" value="Genomic_DNA"/>
</dbReference>
<evidence type="ECO:0000256" key="3">
    <source>
        <dbReference type="ARBA" id="ARBA00012744"/>
    </source>
</evidence>
<name>A0A1I2D054_9BACT</name>
<keyword evidence="9" id="KW-1185">Reference proteome</keyword>
<dbReference type="AlphaFoldDB" id="A0A1I2D054"/>
<dbReference type="InterPro" id="IPR017853">
    <property type="entry name" value="GH"/>
</dbReference>
<dbReference type="Proteomes" id="UP000181976">
    <property type="component" value="Unassembled WGS sequence"/>
</dbReference>
<dbReference type="SUPFAM" id="SSF52279">
    <property type="entry name" value="Beta-D-glucan exohydrolase, C-terminal domain"/>
    <property type="match status" value="1"/>
</dbReference>
<dbReference type="eggNOG" id="COG1472">
    <property type="taxonomic scope" value="Bacteria"/>
</dbReference>
<dbReference type="OrthoDB" id="9805821at2"/>
<proteinExistence type="inferred from homology"/>
<keyword evidence="5" id="KW-0378">Hydrolase</keyword>
<dbReference type="PANTHER" id="PTHR30620:SF16">
    <property type="entry name" value="LYSOSOMAL BETA GLUCOSIDASE"/>
    <property type="match status" value="1"/>
</dbReference>
<dbReference type="GO" id="GO:0008422">
    <property type="term" value="F:beta-glucosidase activity"/>
    <property type="evidence" value="ECO:0007669"/>
    <property type="project" value="UniProtKB-EC"/>
</dbReference>
<evidence type="ECO:0000256" key="1">
    <source>
        <dbReference type="ARBA" id="ARBA00000448"/>
    </source>
</evidence>
<evidence type="ECO:0000313" key="8">
    <source>
        <dbReference type="EMBL" id="SFE73916.1"/>
    </source>
</evidence>
<dbReference type="InterPro" id="IPR026891">
    <property type="entry name" value="Fn3-like"/>
</dbReference>
<protein>
    <recommendedName>
        <fullName evidence="3">beta-glucosidase</fullName>
        <ecNumber evidence="3">3.2.1.21</ecNumber>
    </recommendedName>
</protein>
<dbReference type="FunFam" id="2.60.40.10:FF:000495">
    <property type="entry name" value="Periplasmic beta-glucosidase"/>
    <property type="match status" value="1"/>
</dbReference>
<keyword evidence="6" id="KW-0326">Glycosidase</keyword>
<dbReference type="SUPFAM" id="SSF51445">
    <property type="entry name" value="(Trans)glycosidases"/>
    <property type="match status" value="1"/>
</dbReference>
<dbReference type="PANTHER" id="PTHR30620">
    <property type="entry name" value="PERIPLASMIC BETA-GLUCOSIDASE-RELATED"/>
    <property type="match status" value="1"/>
</dbReference>
<dbReference type="InterPro" id="IPR036881">
    <property type="entry name" value="Glyco_hydro_3_C_sf"/>
</dbReference>
<dbReference type="Pfam" id="PF00933">
    <property type="entry name" value="Glyco_hydro_3"/>
    <property type="match status" value="1"/>
</dbReference>
<dbReference type="EC" id="3.2.1.21" evidence="3"/>
<evidence type="ECO:0000256" key="2">
    <source>
        <dbReference type="ARBA" id="ARBA00005336"/>
    </source>
</evidence>
<dbReference type="Gene3D" id="2.60.40.10">
    <property type="entry name" value="Immunoglobulins"/>
    <property type="match status" value="1"/>
</dbReference>
<organism evidence="8 9">
    <name type="scientific">Thermophagus xiamenensis</name>
    <dbReference type="NCBI Taxonomy" id="385682"/>
    <lineage>
        <taxon>Bacteria</taxon>
        <taxon>Pseudomonadati</taxon>
        <taxon>Bacteroidota</taxon>
        <taxon>Bacteroidia</taxon>
        <taxon>Marinilabiliales</taxon>
        <taxon>Marinilabiliaceae</taxon>
        <taxon>Thermophagus</taxon>
    </lineage>
</organism>
<dbReference type="STRING" id="385682.SAMN05444380_11767"/>
<dbReference type="InterPro" id="IPR001764">
    <property type="entry name" value="Glyco_hydro_3_N"/>
</dbReference>
<accession>A0A1I2D054</accession>
<evidence type="ECO:0000256" key="4">
    <source>
        <dbReference type="ARBA" id="ARBA00022729"/>
    </source>
</evidence>
<dbReference type="InterPro" id="IPR002772">
    <property type="entry name" value="Glyco_hydro_3_C"/>
</dbReference>
<dbReference type="SMART" id="SM01217">
    <property type="entry name" value="Fn3_like"/>
    <property type="match status" value="1"/>
</dbReference>
<dbReference type="InterPro" id="IPR013783">
    <property type="entry name" value="Ig-like_fold"/>
</dbReference>
<dbReference type="InParanoid" id="A0A1I2D054"/>
<comment type="catalytic activity">
    <reaction evidence="1">
        <text>Hydrolysis of terminal, non-reducing beta-D-glucosyl residues with release of beta-D-glucose.</text>
        <dbReference type="EC" id="3.2.1.21"/>
    </reaction>
</comment>
<dbReference type="Gene3D" id="3.20.20.300">
    <property type="entry name" value="Glycoside hydrolase, family 3, N-terminal domain"/>
    <property type="match status" value="1"/>
</dbReference>
<dbReference type="Pfam" id="PF14310">
    <property type="entry name" value="Fn3-like"/>
    <property type="match status" value="1"/>
</dbReference>
<evidence type="ECO:0000313" key="9">
    <source>
        <dbReference type="Proteomes" id="UP000181976"/>
    </source>
</evidence>
<dbReference type="FunFam" id="3.20.20.300:FF:000007">
    <property type="entry name" value="Lysosomal beta glucosidase"/>
    <property type="match status" value="1"/>
</dbReference>
<reference evidence="8 9" key="1">
    <citation type="submission" date="2016-10" db="EMBL/GenBank/DDBJ databases">
        <authorList>
            <person name="de Groot N.N."/>
        </authorList>
    </citation>
    <scope>NUCLEOTIDE SEQUENCE [LARGE SCALE GENOMIC DNA]</scope>
    <source>
        <strain evidence="8 9">DSM 19012</strain>
    </source>
</reference>
<evidence type="ECO:0000256" key="6">
    <source>
        <dbReference type="ARBA" id="ARBA00023295"/>
    </source>
</evidence>
<feature type="domain" description="Fibronectin type III-like" evidence="7">
    <location>
        <begin position="686"/>
        <end position="755"/>
    </location>
</feature>
<dbReference type="InterPro" id="IPR036962">
    <property type="entry name" value="Glyco_hydro_3_N_sf"/>
</dbReference>
<dbReference type="Gene3D" id="3.40.50.1700">
    <property type="entry name" value="Glycoside hydrolase family 3 C-terminal domain"/>
    <property type="match status" value="1"/>
</dbReference>
<comment type="similarity">
    <text evidence="2">Belongs to the glycosyl hydrolase 3 family.</text>
</comment>
<dbReference type="InterPro" id="IPR051915">
    <property type="entry name" value="Cellulose_Degrad_GH3"/>
</dbReference>
<evidence type="ECO:0000259" key="7">
    <source>
        <dbReference type="SMART" id="SM01217"/>
    </source>
</evidence>
<evidence type="ECO:0000256" key="5">
    <source>
        <dbReference type="ARBA" id="ARBA00022801"/>
    </source>
</evidence>
<dbReference type="GO" id="GO:0009251">
    <property type="term" value="P:glucan catabolic process"/>
    <property type="evidence" value="ECO:0007669"/>
    <property type="project" value="TreeGrafter"/>
</dbReference>